<gene>
    <name evidence="1" type="ORF">METZ01_LOCUS163613</name>
</gene>
<name>A0A382BAV1_9ZZZZ</name>
<proteinExistence type="predicted"/>
<dbReference type="InterPro" id="IPR019546">
    <property type="entry name" value="TAT_signal_bac_arc"/>
</dbReference>
<dbReference type="InterPro" id="IPR006311">
    <property type="entry name" value="TAT_signal"/>
</dbReference>
<feature type="non-terminal residue" evidence="1">
    <location>
        <position position="173"/>
    </location>
</feature>
<accession>A0A382BAV1</accession>
<dbReference type="SUPFAM" id="SSF53850">
    <property type="entry name" value="Periplasmic binding protein-like II"/>
    <property type="match status" value="1"/>
</dbReference>
<dbReference type="AlphaFoldDB" id="A0A382BAV1"/>
<reference evidence="1" key="1">
    <citation type="submission" date="2018-05" db="EMBL/GenBank/DDBJ databases">
        <authorList>
            <person name="Lanie J.A."/>
            <person name="Ng W.-L."/>
            <person name="Kazmierczak K.M."/>
            <person name="Andrzejewski T.M."/>
            <person name="Davidsen T.M."/>
            <person name="Wayne K.J."/>
            <person name="Tettelin H."/>
            <person name="Glass J.I."/>
            <person name="Rusch D."/>
            <person name="Podicherti R."/>
            <person name="Tsui H.-C.T."/>
            <person name="Winkler M.E."/>
        </authorList>
    </citation>
    <scope>NUCLEOTIDE SEQUENCE</scope>
</reference>
<protein>
    <recommendedName>
        <fullName evidence="2">Twin-arginine translocation signal domain-containing protein</fullName>
    </recommendedName>
</protein>
<dbReference type="PROSITE" id="PS51318">
    <property type="entry name" value="TAT"/>
    <property type="match status" value="1"/>
</dbReference>
<organism evidence="1">
    <name type="scientific">marine metagenome</name>
    <dbReference type="NCBI Taxonomy" id="408172"/>
    <lineage>
        <taxon>unclassified sequences</taxon>
        <taxon>metagenomes</taxon>
        <taxon>ecological metagenomes</taxon>
    </lineage>
</organism>
<evidence type="ECO:0008006" key="2">
    <source>
        <dbReference type="Google" id="ProtNLM"/>
    </source>
</evidence>
<dbReference type="EMBL" id="UINC01028914">
    <property type="protein sequence ID" value="SVB10759.1"/>
    <property type="molecule type" value="Genomic_DNA"/>
</dbReference>
<dbReference type="NCBIfam" id="TIGR01409">
    <property type="entry name" value="TAT_signal_seq"/>
    <property type="match status" value="1"/>
</dbReference>
<dbReference type="Gene3D" id="3.40.190.10">
    <property type="entry name" value="Periplasmic binding protein-like II"/>
    <property type="match status" value="1"/>
</dbReference>
<evidence type="ECO:0000313" key="1">
    <source>
        <dbReference type="EMBL" id="SVB10759.1"/>
    </source>
</evidence>
<sequence>MKQGMKNWSRPRDVSRRSFLRGLGAAGVSMAMVPTGMRLAHGAETPTYFTWGGYDDPNFFGAGDIVTSGPFAEKYGGPPNFAIYGDAEEGLTKVKAGFVVDVMHPCSTDTIRWRDTGLFQPWDANKLEHLNDLFPTLREMHGVSDDRGQWLLPVEWGATSITYRTDLVDIDPA</sequence>